<evidence type="ECO:0000313" key="2">
    <source>
        <dbReference type="EMBL" id="AAN02097.1"/>
    </source>
</evidence>
<reference evidence="2 3" key="1">
    <citation type="journal article" date="2003" name="Cell">
        <title>Origins of highly mosaic mycobacteriophage genomes.</title>
        <authorList>
            <person name="Pedulla M.L."/>
            <person name="Ford M.E."/>
            <person name="Houtz J.M."/>
            <person name="Karthikeyan T."/>
            <person name="Wadsworth C."/>
            <person name="Lewis J.A."/>
            <person name="Jacobs-Sera D."/>
            <person name="Falbo J."/>
            <person name="Gross J."/>
            <person name="Pannunzio N.R."/>
            <person name="Brucker W."/>
            <person name="Kumar V."/>
            <person name="Kandasamy J."/>
            <person name="Keenan L."/>
            <person name="Bardarov S."/>
            <person name="Kriakov J."/>
            <person name="Lawrence J.G."/>
            <person name="Jacobs W.R. Jr."/>
            <person name="Hendrix R.W."/>
            <person name="Hatfull G.F."/>
        </authorList>
    </citation>
    <scope>NUCLEOTIDE SEQUENCE</scope>
</reference>
<protein>
    <submittedName>
        <fullName evidence="2">Uncharacterized protein</fullName>
    </submittedName>
</protein>
<dbReference type="KEGG" id="vg:1260250"/>
<keyword evidence="1" id="KW-0472">Membrane</keyword>
<dbReference type="RefSeq" id="NP_818581.1">
    <property type="nucleotide sequence ID" value="NC_004689.1"/>
</dbReference>
<dbReference type="EMBL" id="AY129339">
    <property type="protein sequence ID" value="AAN02097.1"/>
    <property type="molecule type" value="Genomic_DNA"/>
</dbReference>
<name>Q856C9_9CAUD</name>
<gene>
    <name evidence="2" type="primary">43</name>
    <name evidence="2" type="ORF">PBI_BARNYARD_43</name>
</gene>
<keyword evidence="1" id="KW-1133">Transmembrane helix</keyword>
<evidence type="ECO:0000256" key="1">
    <source>
        <dbReference type="SAM" id="Phobius"/>
    </source>
</evidence>
<sequence>MLSNLLDFDASDFLALMAGFLLALFGEPVWCWVRNKMDNGHRKIKMPTAKQIIYVAVAAGLLWSLWSTNHIQHEITKQSRQALITSEAVCEEQKLRAIENQAGQKLFFDGVFNVPSDIKALPPDDPRRQAWGENIVNEYLNTFKYTNNRRAELAQEFRTNPPTQPRCGVQE</sequence>
<proteinExistence type="predicted"/>
<dbReference type="Proteomes" id="UP000000731">
    <property type="component" value="Segment"/>
</dbReference>
<accession>Q856C9</accession>
<keyword evidence="3" id="KW-1185">Reference proteome</keyword>
<organism evidence="2 3">
    <name type="scientific">Mycobacterium phage Barnyard</name>
    <dbReference type="NCBI Taxonomy" id="205880"/>
    <lineage>
        <taxon>Viruses</taxon>
        <taxon>Duplodnaviria</taxon>
        <taxon>Heunggongvirae</taxon>
        <taxon>Uroviricota</taxon>
        <taxon>Caudoviricetes</taxon>
        <taxon>Barnyardvirus</taxon>
        <taxon>Barnyardvirus barnyard</taxon>
    </lineage>
</organism>
<feature type="transmembrane region" description="Helical" evidence="1">
    <location>
        <begin position="13"/>
        <end position="32"/>
    </location>
</feature>
<feature type="transmembrane region" description="Helical" evidence="1">
    <location>
        <begin position="52"/>
        <end position="71"/>
    </location>
</feature>
<dbReference type="OrthoDB" id="12267at10239"/>
<evidence type="ECO:0000313" key="3">
    <source>
        <dbReference type="Proteomes" id="UP000000731"/>
    </source>
</evidence>
<keyword evidence="1" id="KW-0812">Transmembrane</keyword>